<dbReference type="Gene3D" id="1.10.601.10">
    <property type="entry name" value="RNA Polymerase Primary Sigma Factor"/>
    <property type="match status" value="2"/>
</dbReference>
<evidence type="ECO:0000256" key="3">
    <source>
        <dbReference type="ARBA" id="ARBA00023082"/>
    </source>
</evidence>
<dbReference type="InterPro" id="IPR000943">
    <property type="entry name" value="RNA_pol_sigma70"/>
</dbReference>
<evidence type="ECO:0000259" key="8">
    <source>
        <dbReference type="PROSITE" id="PS00716"/>
    </source>
</evidence>
<feature type="short sequence motif" description="Interaction with polymerase core subunit RpoC" evidence="6">
    <location>
        <begin position="152"/>
        <end position="155"/>
    </location>
</feature>
<name>A0A955HWK6_9BACT</name>
<dbReference type="SUPFAM" id="SSF88659">
    <property type="entry name" value="Sigma3 and sigma4 domains of RNA polymerase sigma factors"/>
    <property type="match status" value="2"/>
</dbReference>
<protein>
    <recommendedName>
        <fullName evidence="6">RNA polymerase sigma factor SigA</fullName>
    </recommendedName>
</protein>
<dbReference type="GO" id="GO:0006352">
    <property type="term" value="P:DNA-templated transcription initiation"/>
    <property type="evidence" value="ECO:0007669"/>
    <property type="project" value="UniProtKB-UniRule"/>
</dbReference>
<dbReference type="FunFam" id="1.10.601.10:FF:000001">
    <property type="entry name" value="RNA polymerase sigma factor SigA"/>
    <property type="match status" value="1"/>
</dbReference>
<dbReference type="GO" id="GO:0005737">
    <property type="term" value="C:cytoplasm"/>
    <property type="evidence" value="ECO:0007669"/>
    <property type="project" value="UniProtKB-SubCell"/>
</dbReference>
<keyword evidence="4 6" id="KW-0238">DNA-binding</keyword>
<dbReference type="InterPro" id="IPR014284">
    <property type="entry name" value="RNA_pol_sigma-70_dom"/>
</dbReference>
<dbReference type="Pfam" id="PF04545">
    <property type="entry name" value="Sigma70_r4"/>
    <property type="match status" value="1"/>
</dbReference>
<proteinExistence type="inferred from homology"/>
<comment type="function">
    <text evidence="6">Sigma factors are initiation factors that promote the attachment of RNA polymerase to specific initiation sites and are then released. This sigma factor is the primary sigma factor during exponential growth.</text>
</comment>
<dbReference type="InterPro" id="IPR007627">
    <property type="entry name" value="RNA_pol_sigma70_r2"/>
</dbReference>
<dbReference type="InterPro" id="IPR042189">
    <property type="entry name" value="RNA_pol_sigma_70_r1_1_sf"/>
</dbReference>
<dbReference type="Proteomes" id="UP000748332">
    <property type="component" value="Unassembled WGS sequence"/>
</dbReference>
<evidence type="ECO:0000256" key="6">
    <source>
        <dbReference type="HAMAP-Rule" id="MF_00963"/>
    </source>
</evidence>
<gene>
    <name evidence="9" type="primary">rpoD</name>
    <name evidence="6" type="synonym">sigA</name>
    <name evidence="9" type="ORF">KC622_00165</name>
</gene>
<feature type="region of interest" description="Sigma-70 factor domain-4" evidence="6">
    <location>
        <begin position="296"/>
        <end position="349"/>
    </location>
</feature>
<keyword evidence="5 6" id="KW-0804">Transcription</keyword>
<dbReference type="GO" id="GO:0003677">
    <property type="term" value="F:DNA binding"/>
    <property type="evidence" value="ECO:0007669"/>
    <property type="project" value="UniProtKB-UniRule"/>
</dbReference>
<dbReference type="GO" id="GO:0016987">
    <property type="term" value="F:sigma factor activity"/>
    <property type="evidence" value="ECO:0007669"/>
    <property type="project" value="UniProtKB-UniRule"/>
</dbReference>
<dbReference type="InterPro" id="IPR009042">
    <property type="entry name" value="RNA_pol_sigma70_r1_2"/>
</dbReference>
<dbReference type="InterPro" id="IPR050239">
    <property type="entry name" value="Sigma-70_RNA_pol_init_factors"/>
</dbReference>
<reference evidence="9" key="2">
    <citation type="journal article" date="2021" name="Microbiome">
        <title>Successional dynamics and alternative stable states in a saline activated sludge microbial community over 9 years.</title>
        <authorList>
            <person name="Wang Y."/>
            <person name="Ye J."/>
            <person name="Ju F."/>
            <person name="Liu L."/>
            <person name="Boyd J.A."/>
            <person name="Deng Y."/>
            <person name="Parks D.H."/>
            <person name="Jiang X."/>
            <person name="Yin X."/>
            <person name="Woodcroft B.J."/>
            <person name="Tyson G.W."/>
            <person name="Hugenholtz P."/>
            <person name="Polz M.F."/>
            <person name="Zhang T."/>
        </authorList>
    </citation>
    <scope>NUCLEOTIDE SEQUENCE</scope>
    <source>
        <strain evidence="9">HKST-UBA16</strain>
    </source>
</reference>
<evidence type="ECO:0000313" key="10">
    <source>
        <dbReference type="Proteomes" id="UP000748332"/>
    </source>
</evidence>
<feature type="domain" description="RNA polymerase sigma-70" evidence="7">
    <location>
        <begin position="152"/>
        <end position="165"/>
    </location>
</feature>
<dbReference type="InterPro" id="IPR036388">
    <property type="entry name" value="WH-like_DNA-bd_sf"/>
</dbReference>
<evidence type="ECO:0000313" key="9">
    <source>
        <dbReference type="EMBL" id="MCA9374725.1"/>
    </source>
</evidence>
<dbReference type="Pfam" id="PF04542">
    <property type="entry name" value="Sigma70_r2"/>
    <property type="match status" value="1"/>
</dbReference>
<organism evidence="9 10">
    <name type="scientific">Candidatus Dojkabacteria bacterium</name>
    <dbReference type="NCBI Taxonomy" id="2099670"/>
    <lineage>
        <taxon>Bacteria</taxon>
        <taxon>Candidatus Dojkabacteria</taxon>
    </lineage>
</organism>
<keyword evidence="2 6" id="KW-0805">Transcription regulation</keyword>
<comment type="subunit">
    <text evidence="6">Interacts transiently with the RNA polymerase catalytic core.</text>
</comment>
<dbReference type="InterPro" id="IPR007127">
    <property type="entry name" value="RNA_pol_sigma_70_r1_1"/>
</dbReference>
<reference evidence="9" key="1">
    <citation type="submission" date="2020-04" db="EMBL/GenBank/DDBJ databases">
        <authorList>
            <person name="Zhang T."/>
        </authorList>
    </citation>
    <scope>NUCLEOTIDE SEQUENCE</scope>
    <source>
        <strain evidence="9">HKST-UBA16</strain>
    </source>
</reference>
<evidence type="ECO:0000256" key="5">
    <source>
        <dbReference type="ARBA" id="ARBA00023163"/>
    </source>
</evidence>
<dbReference type="Gene3D" id="1.10.220.120">
    <property type="entry name" value="Sigma-70 factor, region 1.1"/>
    <property type="match status" value="1"/>
</dbReference>
<dbReference type="HAMAP" id="MF_00963">
    <property type="entry name" value="Sigma70_RpoD_SigA"/>
    <property type="match status" value="1"/>
</dbReference>
<dbReference type="NCBIfam" id="TIGR02393">
    <property type="entry name" value="RpoD_Cterm"/>
    <property type="match status" value="1"/>
</dbReference>
<feature type="region of interest" description="Sigma-70 factor domain-3" evidence="6">
    <location>
        <begin position="207"/>
        <end position="283"/>
    </location>
</feature>
<feature type="DNA-binding region" description="H-T-H motif" evidence="6">
    <location>
        <begin position="322"/>
        <end position="341"/>
    </location>
</feature>
<dbReference type="InterPro" id="IPR013325">
    <property type="entry name" value="RNA_pol_sigma_r2"/>
</dbReference>
<dbReference type="Pfam" id="PF03979">
    <property type="entry name" value="Sigma70_r1_1"/>
    <property type="match status" value="1"/>
</dbReference>
<comment type="subcellular location">
    <subcellularLocation>
        <location evidence="6">Cytoplasm</location>
    </subcellularLocation>
</comment>
<evidence type="ECO:0000256" key="2">
    <source>
        <dbReference type="ARBA" id="ARBA00023015"/>
    </source>
</evidence>
<keyword evidence="1 6" id="KW-0963">Cytoplasm</keyword>
<dbReference type="NCBIfam" id="TIGR02937">
    <property type="entry name" value="sigma70-ECF"/>
    <property type="match status" value="1"/>
</dbReference>
<dbReference type="InterPro" id="IPR012760">
    <property type="entry name" value="RNA_pol_sigma_RpoD_C"/>
</dbReference>
<evidence type="ECO:0000256" key="4">
    <source>
        <dbReference type="ARBA" id="ARBA00023125"/>
    </source>
</evidence>
<dbReference type="InterPro" id="IPR007630">
    <property type="entry name" value="RNA_pol_sigma70_r4"/>
</dbReference>
<dbReference type="EMBL" id="JAGQLM010000008">
    <property type="protein sequence ID" value="MCA9374725.1"/>
    <property type="molecule type" value="Genomic_DNA"/>
</dbReference>
<dbReference type="PRINTS" id="PR00046">
    <property type="entry name" value="SIGMA70FCT"/>
</dbReference>
<dbReference type="AlphaFoldDB" id="A0A955HWK6"/>
<dbReference type="InterPro" id="IPR007624">
    <property type="entry name" value="RNA_pol_sigma70_r3"/>
</dbReference>
<keyword evidence="3 6" id="KW-0731">Sigma factor</keyword>
<dbReference type="Gene3D" id="1.10.10.10">
    <property type="entry name" value="Winged helix-like DNA-binding domain superfamily/Winged helix DNA-binding domain"/>
    <property type="match status" value="2"/>
</dbReference>
<dbReference type="PROSITE" id="PS00716">
    <property type="entry name" value="SIGMA70_2"/>
    <property type="match status" value="1"/>
</dbReference>
<dbReference type="PROSITE" id="PS00715">
    <property type="entry name" value="SIGMA70_1"/>
    <property type="match status" value="1"/>
</dbReference>
<sequence>MAKKTKEDILSSLVKKGTDQGFLTQEDIISEIPQAEEDIVFLDKVFAQLQDSGVAVLEPEEEHEEKGAETLTLEKKIRILKTIQSTISNDAIRSYLHEIGKIPLLTKAEEVILAKRIEAGDDEATQLLTTANLRLVVSIAKKYAKRGLELLDLIQEGNMGLMRAVEKFDYKRGYKFSTYATWWIRQAITRAIADQARTIRIPVHMIETINKFNKIQATLTSKLGRKPTNEEIAKEMGIEVSKVLEILKISQNPSSLSTPIGEDGDSDLRDVLPDEASRSPEQIATTEYLRNQMKLILGTLQEREKRVLILRFGLEDGVSRTLEEVGREFGVTRERIRQIEAKALKKLKEKSMQKRLEDYIETD</sequence>
<feature type="region of interest" description="Sigma-70 factor domain-2" evidence="6">
    <location>
        <begin position="128"/>
        <end position="198"/>
    </location>
</feature>
<evidence type="ECO:0000259" key="7">
    <source>
        <dbReference type="PROSITE" id="PS00715"/>
    </source>
</evidence>
<dbReference type="Pfam" id="PF04539">
    <property type="entry name" value="Sigma70_r3"/>
    <property type="match status" value="1"/>
</dbReference>
<comment type="similarity">
    <text evidence="6">Belongs to the sigma-70 factor family. RpoD/SigA subfamily.</text>
</comment>
<accession>A0A955HWK6</accession>
<dbReference type="InterPro" id="IPR028630">
    <property type="entry name" value="Sigma70_RpoD"/>
</dbReference>
<evidence type="ECO:0000256" key="1">
    <source>
        <dbReference type="ARBA" id="ARBA00022490"/>
    </source>
</evidence>
<comment type="caution">
    <text evidence="9">The sequence shown here is derived from an EMBL/GenBank/DDBJ whole genome shotgun (WGS) entry which is preliminary data.</text>
</comment>
<dbReference type="PANTHER" id="PTHR30603">
    <property type="entry name" value="RNA POLYMERASE SIGMA FACTOR RPO"/>
    <property type="match status" value="1"/>
</dbReference>
<dbReference type="Pfam" id="PF00140">
    <property type="entry name" value="Sigma70_r1_2"/>
    <property type="match status" value="1"/>
</dbReference>
<dbReference type="InterPro" id="IPR013324">
    <property type="entry name" value="RNA_pol_sigma_r3/r4-like"/>
</dbReference>
<dbReference type="PANTHER" id="PTHR30603:SF60">
    <property type="entry name" value="RNA POLYMERASE SIGMA FACTOR RPOD"/>
    <property type="match status" value="1"/>
</dbReference>
<feature type="domain" description="RNA polymerase sigma-70" evidence="8">
    <location>
        <begin position="321"/>
        <end position="347"/>
    </location>
</feature>
<dbReference type="SUPFAM" id="SSF88946">
    <property type="entry name" value="Sigma2 domain of RNA polymerase sigma factors"/>
    <property type="match status" value="1"/>
</dbReference>